<dbReference type="EMBL" id="CM018045">
    <property type="protein sequence ID" value="KAA8528308.1"/>
    <property type="molecule type" value="Genomic_DNA"/>
</dbReference>
<protein>
    <recommendedName>
        <fullName evidence="1">Retrotransposon gag domain-containing protein</fullName>
    </recommendedName>
</protein>
<organism evidence="2 3">
    <name type="scientific">Nyssa sinensis</name>
    <dbReference type="NCBI Taxonomy" id="561372"/>
    <lineage>
        <taxon>Eukaryota</taxon>
        <taxon>Viridiplantae</taxon>
        <taxon>Streptophyta</taxon>
        <taxon>Embryophyta</taxon>
        <taxon>Tracheophyta</taxon>
        <taxon>Spermatophyta</taxon>
        <taxon>Magnoliopsida</taxon>
        <taxon>eudicotyledons</taxon>
        <taxon>Gunneridae</taxon>
        <taxon>Pentapetalae</taxon>
        <taxon>asterids</taxon>
        <taxon>Cornales</taxon>
        <taxon>Nyssaceae</taxon>
        <taxon>Nyssa</taxon>
    </lineage>
</organism>
<dbReference type="InterPro" id="IPR005162">
    <property type="entry name" value="Retrotrans_gag_dom"/>
</dbReference>
<evidence type="ECO:0000259" key="1">
    <source>
        <dbReference type="Pfam" id="PF03732"/>
    </source>
</evidence>
<proteinExistence type="predicted"/>
<name>A0A5J5ADQ9_9ASTE</name>
<reference evidence="2 3" key="1">
    <citation type="submission" date="2019-09" db="EMBL/GenBank/DDBJ databases">
        <title>A chromosome-level genome assembly of the Chinese tupelo Nyssa sinensis.</title>
        <authorList>
            <person name="Yang X."/>
            <person name="Kang M."/>
            <person name="Yang Y."/>
            <person name="Xiong H."/>
            <person name="Wang M."/>
            <person name="Zhang Z."/>
            <person name="Wang Z."/>
            <person name="Wu H."/>
            <person name="Ma T."/>
            <person name="Liu J."/>
            <person name="Xi Z."/>
        </authorList>
    </citation>
    <scope>NUCLEOTIDE SEQUENCE [LARGE SCALE GENOMIC DNA]</scope>
    <source>
        <strain evidence="2">J267</strain>
        <tissue evidence="2">Leaf</tissue>
    </source>
</reference>
<feature type="domain" description="Retrotransposon gag" evidence="1">
    <location>
        <begin position="171"/>
        <end position="241"/>
    </location>
</feature>
<keyword evidence="3" id="KW-1185">Reference proteome</keyword>
<sequence>MPASSQRACLCDKSKLCHRLAIRIIRKEIQLVKCGSFSPEENIYFVHRSVVGPISGIRAMASNKERIEALEAGLRGVQDGLHKMEVGMADRFHHLEGTINRLSDLLLVTQEPPLHGTHHREGHDGGRPVVSSKTAKLEFPLFTGDDPTEWFNRVNQFFEFQGTPEAHKVSLASYHLEGEANQWWQWIRRTFSEEGRHLSWADFEDELWARFGPSECEDFDEALSKIRQDGSLCDYQREFECLGN</sequence>
<dbReference type="Pfam" id="PF03732">
    <property type="entry name" value="Retrotrans_gag"/>
    <property type="match status" value="1"/>
</dbReference>
<dbReference type="Proteomes" id="UP000325577">
    <property type="component" value="Linkage Group LG21"/>
</dbReference>
<accession>A0A5J5ADQ9</accession>
<dbReference type="OrthoDB" id="1434596at2759"/>
<evidence type="ECO:0000313" key="3">
    <source>
        <dbReference type="Proteomes" id="UP000325577"/>
    </source>
</evidence>
<dbReference type="AlphaFoldDB" id="A0A5J5ADQ9"/>
<gene>
    <name evidence="2" type="ORF">F0562_035663</name>
</gene>
<evidence type="ECO:0000313" key="2">
    <source>
        <dbReference type="EMBL" id="KAA8528308.1"/>
    </source>
</evidence>